<dbReference type="SUPFAM" id="SSF49695">
    <property type="entry name" value="gamma-Crystallin-like"/>
    <property type="match status" value="1"/>
</dbReference>
<keyword evidence="3" id="KW-1185">Reference proteome</keyword>
<evidence type="ECO:0000313" key="3">
    <source>
        <dbReference type="Proteomes" id="UP000677054"/>
    </source>
</evidence>
<dbReference type="EMBL" id="LR902714">
    <property type="protein sequence ID" value="CAD7250985.1"/>
    <property type="molecule type" value="Genomic_DNA"/>
</dbReference>
<gene>
    <name evidence="2" type="ORF">DSTB1V02_LOCUS10754</name>
</gene>
<protein>
    <submittedName>
        <fullName evidence="2">Uncharacterized protein</fullName>
    </submittedName>
</protein>
<sequence length="207" mass="23359">MKRSVVLLVLSLAMSWAERQVATIYDLVNLSENGTWNERVSYCPDFRDCDPLIGDDMISSACVQGVDYYYNHENNGTVEWGFGDGECWNLQYVNDQVSSLRYVGDAINWKENTMNLYQFDYFSGLEYFAFGETPELPGYMTSVDSLIITGDIIWSVFSGENFTGELTCFAIHEGYYVGFAADLSLFGIQTIKSFRPGCVGARTILLD</sequence>
<dbReference type="EMBL" id="CAJPEV010003197">
    <property type="protein sequence ID" value="CAG0899184.1"/>
    <property type="molecule type" value="Genomic_DNA"/>
</dbReference>
<organism evidence="2">
    <name type="scientific">Darwinula stevensoni</name>
    <dbReference type="NCBI Taxonomy" id="69355"/>
    <lineage>
        <taxon>Eukaryota</taxon>
        <taxon>Metazoa</taxon>
        <taxon>Ecdysozoa</taxon>
        <taxon>Arthropoda</taxon>
        <taxon>Crustacea</taxon>
        <taxon>Oligostraca</taxon>
        <taxon>Ostracoda</taxon>
        <taxon>Podocopa</taxon>
        <taxon>Podocopida</taxon>
        <taxon>Darwinulocopina</taxon>
        <taxon>Darwinuloidea</taxon>
        <taxon>Darwinulidae</taxon>
        <taxon>Darwinula</taxon>
    </lineage>
</organism>
<evidence type="ECO:0000256" key="1">
    <source>
        <dbReference type="SAM" id="SignalP"/>
    </source>
</evidence>
<dbReference type="Proteomes" id="UP000677054">
    <property type="component" value="Unassembled WGS sequence"/>
</dbReference>
<reference evidence="2" key="1">
    <citation type="submission" date="2020-11" db="EMBL/GenBank/DDBJ databases">
        <authorList>
            <person name="Tran Van P."/>
        </authorList>
    </citation>
    <scope>NUCLEOTIDE SEQUENCE</scope>
</reference>
<dbReference type="AlphaFoldDB" id="A0A7R9ABF8"/>
<accession>A0A7R9ABF8</accession>
<name>A0A7R9ABF8_9CRUS</name>
<proteinExistence type="predicted"/>
<feature type="chain" id="PRO_5036209793" evidence="1">
    <location>
        <begin position="18"/>
        <end position="207"/>
    </location>
</feature>
<keyword evidence="1" id="KW-0732">Signal</keyword>
<evidence type="ECO:0000313" key="2">
    <source>
        <dbReference type="EMBL" id="CAD7250985.1"/>
    </source>
</evidence>
<dbReference type="OrthoDB" id="6381640at2759"/>
<dbReference type="Gene3D" id="2.60.20.10">
    <property type="entry name" value="Crystallins"/>
    <property type="match status" value="1"/>
</dbReference>
<dbReference type="InterPro" id="IPR011024">
    <property type="entry name" value="G_crystallin-like"/>
</dbReference>
<feature type="signal peptide" evidence="1">
    <location>
        <begin position="1"/>
        <end position="17"/>
    </location>
</feature>